<dbReference type="SUPFAM" id="SSF51735">
    <property type="entry name" value="NAD(P)-binding Rossmann-fold domains"/>
    <property type="match status" value="1"/>
</dbReference>
<dbReference type="PANTHER" id="PTHR43975:SF2">
    <property type="entry name" value="EG:BACR7A4.14 PROTEIN-RELATED"/>
    <property type="match status" value="1"/>
</dbReference>
<dbReference type="Pfam" id="PF13561">
    <property type="entry name" value="adh_short_C2"/>
    <property type="match status" value="1"/>
</dbReference>
<sequence length="253" mass="25656">MGMPSDMTGKAALVTGAGGGLGQATAVALARAGADVCIVDIKADGLAQTAALVETSGRQAVVHIADLGVAENCAACVTAAVDRLGRLDALCNVAGILRLANSHDMPLADWNLVLAVNLTAPFLLSQAAIPHLLKTNGAIVNVASLAAHIGEAYAAAYCASKAGLVQMTKSMAMEFLKQPIRINAISPGGMATPIGASFVPPAEADAELLARFRPIRGLVEVADMAEMIAYLASDAARGFHGAIIQMDNGITAG</sequence>
<reference evidence="1 2" key="1">
    <citation type="submission" date="2017-03" db="EMBL/GenBank/DDBJ databases">
        <title>Complete genome sequence of Blastomonas fulva degrading microcsystin LR.</title>
        <authorList>
            <person name="Lee H.-g."/>
            <person name="Jin L."/>
            <person name="oh H.-M."/>
        </authorList>
    </citation>
    <scope>NUCLEOTIDE SEQUENCE [LARGE SCALE GENOMIC DNA]</scope>
    <source>
        <strain evidence="1 2">T2</strain>
    </source>
</reference>
<organism evidence="1 2">
    <name type="scientific">Blastomonas fulva</name>
    <dbReference type="NCBI Taxonomy" id="1550728"/>
    <lineage>
        <taxon>Bacteria</taxon>
        <taxon>Pseudomonadati</taxon>
        <taxon>Pseudomonadota</taxon>
        <taxon>Alphaproteobacteria</taxon>
        <taxon>Sphingomonadales</taxon>
        <taxon>Sphingomonadaceae</taxon>
        <taxon>Blastomonas</taxon>
    </lineage>
</organism>
<dbReference type="PRINTS" id="PR00080">
    <property type="entry name" value="SDRFAMILY"/>
</dbReference>
<gene>
    <name evidence="1" type="ORF">B5J99_13045</name>
</gene>
<dbReference type="Proteomes" id="UP000258016">
    <property type="component" value="Chromosome"/>
</dbReference>
<dbReference type="PANTHER" id="PTHR43975">
    <property type="entry name" value="ZGC:101858"/>
    <property type="match status" value="1"/>
</dbReference>
<evidence type="ECO:0000313" key="1">
    <source>
        <dbReference type="EMBL" id="ASR53530.1"/>
    </source>
</evidence>
<protein>
    <submittedName>
        <fullName evidence="1">Short-chain dehydrogenase</fullName>
    </submittedName>
</protein>
<dbReference type="EMBL" id="CP020083">
    <property type="protein sequence ID" value="ASR53530.1"/>
    <property type="molecule type" value="Genomic_DNA"/>
</dbReference>
<accession>A0ABN5BCU0</accession>
<dbReference type="PRINTS" id="PR00081">
    <property type="entry name" value="GDHRDH"/>
</dbReference>
<dbReference type="InterPro" id="IPR020904">
    <property type="entry name" value="Sc_DH/Rdtase_CS"/>
</dbReference>
<name>A0ABN5BCU0_9SPHN</name>
<proteinExistence type="predicted"/>
<evidence type="ECO:0000313" key="2">
    <source>
        <dbReference type="Proteomes" id="UP000258016"/>
    </source>
</evidence>
<dbReference type="PROSITE" id="PS00061">
    <property type="entry name" value="ADH_SHORT"/>
    <property type="match status" value="1"/>
</dbReference>
<dbReference type="InterPro" id="IPR002347">
    <property type="entry name" value="SDR_fam"/>
</dbReference>
<keyword evidence="2" id="KW-1185">Reference proteome</keyword>
<dbReference type="CDD" id="cd05233">
    <property type="entry name" value="SDR_c"/>
    <property type="match status" value="1"/>
</dbReference>
<dbReference type="Gene3D" id="3.40.50.720">
    <property type="entry name" value="NAD(P)-binding Rossmann-like Domain"/>
    <property type="match status" value="1"/>
</dbReference>
<dbReference type="InterPro" id="IPR036291">
    <property type="entry name" value="NAD(P)-bd_dom_sf"/>
</dbReference>